<comment type="caution">
    <text evidence="3">The sequence shown here is derived from an EMBL/GenBank/DDBJ whole genome shotgun (WGS) entry which is preliminary data.</text>
</comment>
<protein>
    <submittedName>
        <fullName evidence="3">SAM-dependent methyltransferase YrrT</fullName>
    </submittedName>
</protein>
<evidence type="ECO:0000313" key="4">
    <source>
        <dbReference type="Proteomes" id="UP000244338"/>
    </source>
</evidence>
<dbReference type="PANTHER" id="PTHR43861">
    <property type="entry name" value="TRANS-ACONITATE 2-METHYLTRANSFERASE-RELATED"/>
    <property type="match status" value="1"/>
</dbReference>
<organism evidence="3 4">
    <name type="scientific">Candidatus Carbonibacillus altaicus</name>
    <dbReference type="NCBI Taxonomy" id="2163959"/>
    <lineage>
        <taxon>Bacteria</taxon>
        <taxon>Bacillati</taxon>
        <taxon>Bacillota</taxon>
        <taxon>Bacilli</taxon>
        <taxon>Bacillales</taxon>
        <taxon>Candidatus Carbonibacillus</taxon>
    </lineage>
</organism>
<proteinExistence type="predicted"/>
<dbReference type="EMBL" id="PEBX01000064">
    <property type="protein sequence ID" value="PTQ55871.1"/>
    <property type="molecule type" value="Genomic_DNA"/>
</dbReference>
<feature type="domain" description="Methyltransferase" evidence="2">
    <location>
        <begin position="71"/>
        <end position="167"/>
    </location>
</feature>
<dbReference type="Proteomes" id="UP000244338">
    <property type="component" value="Unassembled WGS sequence"/>
</dbReference>
<evidence type="ECO:0000259" key="2">
    <source>
        <dbReference type="Pfam" id="PF13649"/>
    </source>
</evidence>
<dbReference type="AlphaFoldDB" id="A0A2R6XZM5"/>
<keyword evidence="1 3" id="KW-0808">Transferase</keyword>
<sequence>MDIMSETVSNSQWSGHPLSEARFNALFDHWAKTYDLVVSGADVEYAEVFAGYDQILERVVRDIGLPSGALVVEIGLGTGNLTKKLKARGYRVIGVEPSQAMREEARRKIEGVDIRDGSFLHLPLDSNLDSKEWQIDAFVSTYAFHHLTDEEKEFALQKMVTRLVPKGKIVFADTLFVDETARQSMIEEARRRGFSRLERDLTEEFYPLLPNLKKMLERVGLEMKFEQLNRYVWLWKGERRQT</sequence>
<evidence type="ECO:0000256" key="1">
    <source>
        <dbReference type="ARBA" id="ARBA00022679"/>
    </source>
</evidence>
<dbReference type="Gene3D" id="3.40.50.150">
    <property type="entry name" value="Vaccinia Virus protein VP39"/>
    <property type="match status" value="1"/>
</dbReference>
<dbReference type="Pfam" id="PF13649">
    <property type="entry name" value="Methyltransf_25"/>
    <property type="match status" value="1"/>
</dbReference>
<gene>
    <name evidence="3" type="ORF">BSOLF_1303</name>
</gene>
<dbReference type="SUPFAM" id="SSF53335">
    <property type="entry name" value="S-adenosyl-L-methionine-dependent methyltransferases"/>
    <property type="match status" value="1"/>
</dbReference>
<dbReference type="GO" id="GO:0032259">
    <property type="term" value="P:methylation"/>
    <property type="evidence" value="ECO:0007669"/>
    <property type="project" value="UniProtKB-KW"/>
</dbReference>
<accession>A0A2R6XZM5</accession>
<evidence type="ECO:0000313" key="3">
    <source>
        <dbReference type="EMBL" id="PTQ55871.1"/>
    </source>
</evidence>
<keyword evidence="3" id="KW-0489">Methyltransferase</keyword>
<dbReference type="GO" id="GO:0008168">
    <property type="term" value="F:methyltransferase activity"/>
    <property type="evidence" value="ECO:0007669"/>
    <property type="project" value="UniProtKB-KW"/>
</dbReference>
<dbReference type="InterPro" id="IPR029063">
    <property type="entry name" value="SAM-dependent_MTases_sf"/>
</dbReference>
<dbReference type="InterPro" id="IPR041698">
    <property type="entry name" value="Methyltransf_25"/>
</dbReference>
<dbReference type="CDD" id="cd02440">
    <property type="entry name" value="AdoMet_MTases"/>
    <property type="match status" value="1"/>
</dbReference>
<reference evidence="4" key="1">
    <citation type="journal article" date="2018" name="Sci. Rep.">
        <title>Lignite coal burning seam in the remote Altai Mountains harbors a hydrogen-driven thermophilic microbial community.</title>
        <authorList>
            <person name="Kadnikov V.V."/>
            <person name="Mardanov A.V."/>
            <person name="Ivasenko D.A."/>
            <person name="Antsiferov D.V."/>
            <person name="Beletsky A.V."/>
            <person name="Karnachuk O.V."/>
            <person name="Ravin N.V."/>
        </authorList>
    </citation>
    <scope>NUCLEOTIDE SEQUENCE [LARGE SCALE GENOMIC DNA]</scope>
</reference>
<name>A0A2R6XZM5_9BACL</name>